<evidence type="ECO:0000313" key="1">
    <source>
        <dbReference type="EMBL" id="CAI2381964.1"/>
    </source>
</evidence>
<dbReference type="AlphaFoldDB" id="A0AAD2D5J1"/>
<organism evidence="1 2">
    <name type="scientific">Euplotes crassus</name>
    <dbReference type="NCBI Taxonomy" id="5936"/>
    <lineage>
        <taxon>Eukaryota</taxon>
        <taxon>Sar</taxon>
        <taxon>Alveolata</taxon>
        <taxon>Ciliophora</taxon>
        <taxon>Intramacronucleata</taxon>
        <taxon>Spirotrichea</taxon>
        <taxon>Hypotrichia</taxon>
        <taxon>Euplotida</taxon>
        <taxon>Euplotidae</taxon>
        <taxon>Moneuplotes</taxon>
    </lineage>
</organism>
<dbReference type="EMBL" id="CAMPGE010024103">
    <property type="protein sequence ID" value="CAI2381964.1"/>
    <property type="molecule type" value="Genomic_DNA"/>
</dbReference>
<protein>
    <submittedName>
        <fullName evidence="1">Uncharacterized protein</fullName>
    </submittedName>
</protein>
<proteinExistence type="predicted"/>
<dbReference type="Proteomes" id="UP001295684">
    <property type="component" value="Unassembled WGS sequence"/>
</dbReference>
<sequence>MTKLTNILHKIDKNQTRIRKTRYSSFIKEDPSSISERDSNKNSHTIFNEKSCLKESSTELRNSLDLQVRTSAELFHQISQRNNLSVDRPRKFSLRGKRSGFSFTPNFATTSHSFVNKSLFRKQVFKNKSEISIRNIDNKVHSLFSLNAPLYHKRNQSQLENLRRPLLKASSTNWSRKRYESHKFSKIKISGINEDKSKHFKSRVGGYQSNASKLGTAWGSQRYFKSSSPPSCGPILNLSSTLIFPQEENKIDFINVPVNEEEIVMSLLDYQNVKSGVTTQKGANGKLSSLGFKEILQKVGIPANVKKMKGLRSTIKSDIDLKKIVKGLNTNKVLKKAQTIKKVGKIQFRNSVKLDHAFLDYQQKPQNIFELASDKSIKVDSKSKKEDDDIFKSETFYFLNNLPLFKELSCTKDQSLYLKDSFISTGKRLS</sequence>
<comment type="caution">
    <text evidence="1">The sequence shown here is derived from an EMBL/GenBank/DDBJ whole genome shotgun (WGS) entry which is preliminary data.</text>
</comment>
<keyword evidence="2" id="KW-1185">Reference proteome</keyword>
<evidence type="ECO:0000313" key="2">
    <source>
        <dbReference type="Proteomes" id="UP001295684"/>
    </source>
</evidence>
<gene>
    <name evidence="1" type="ORF">ECRASSUSDP1_LOCUS23431</name>
</gene>
<reference evidence="1" key="1">
    <citation type="submission" date="2023-07" db="EMBL/GenBank/DDBJ databases">
        <authorList>
            <consortium name="AG Swart"/>
            <person name="Singh M."/>
            <person name="Singh A."/>
            <person name="Seah K."/>
            <person name="Emmerich C."/>
        </authorList>
    </citation>
    <scope>NUCLEOTIDE SEQUENCE</scope>
    <source>
        <strain evidence="1">DP1</strain>
    </source>
</reference>
<accession>A0AAD2D5J1</accession>
<name>A0AAD2D5J1_EUPCR</name>